<comment type="caution">
    <text evidence="1">The sequence shown here is derived from an EMBL/GenBank/DDBJ whole genome shotgun (WGS) entry which is preliminary data.</text>
</comment>
<name>A0A427A8H2_ENSVE</name>
<dbReference type="EMBL" id="AMZH03003381">
    <property type="protein sequence ID" value="RRT72518.1"/>
    <property type="molecule type" value="Genomic_DNA"/>
</dbReference>
<proteinExistence type="predicted"/>
<gene>
    <name evidence="1" type="ORF">B296_00032044</name>
</gene>
<protein>
    <submittedName>
        <fullName evidence="1">Uncharacterized protein</fullName>
    </submittedName>
</protein>
<organism evidence="1 2">
    <name type="scientific">Ensete ventricosum</name>
    <name type="common">Abyssinian banana</name>
    <name type="synonym">Musa ensete</name>
    <dbReference type="NCBI Taxonomy" id="4639"/>
    <lineage>
        <taxon>Eukaryota</taxon>
        <taxon>Viridiplantae</taxon>
        <taxon>Streptophyta</taxon>
        <taxon>Embryophyta</taxon>
        <taxon>Tracheophyta</taxon>
        <taxon>Spermatophyta</taxon>
        <taxon>Magnoliopsida</taxon>
        <taxon>Liliopsida</taxon>
        <taxon>Zingiberales</taxon>
        <taxon>Musaceae</taxon>
        <taxon>Ensete</taxon>
    </lineage>
</organism>
<reference evidence="1 2" key="1">
    <citation type="journal article" date="2014" name="Agronomy (Basel)">
        <title>A Draft Genome Sequence for Ensete ventricosum, the Drought-Tolerant Tree Against Hunger.</title>
        <authorList>
            <person name="Harrison J."/>
            <person name="Moore K.A."/>
            <person name="Paszkiewicz K."/>
            <person name="Jones T."/>
            <person name="Grant M."/>
            <person name="Ambacheew D."/>
            <person name="Muzemil S."/>
            <person name="Studholme D.J."/>
        </authorList>
    </citation>
    <scope>NUCLEOTIDE SEQUENCE [LARGE SCALE GENOMIC DNA]</scope>
</reference>
<accession>A0A427A8H2</accession>
<dbReference type="AlphaFoldDB" id="A0A427A8H2"/>
<dbReference type="Proteomes" id="UP000287651">
    <property type="component" value="Unassembled WGS sequence"/>
</dbReference>
<evidence type="ECO:0000313" key="1">
    <source>
        <dbReference type="EMBL" id="RRT72518.1"/>
    </source>
</evidence>
<sequence>MRKKAAVNRKREELLGKGVLRQGLWGWMGCCDERGKGRREEGGEKERYWEGGEEAAIVAGGGRCHRRCCWRKTLPLLLEKDAAAAAIVCLPPSRNIVGKRDFCVRAWLTHGEEGFLHHITGSIEPDNTILDRLRLDLA</sequence>
<evidence type="ECO:0000313" key="2">
    <source>
        <dbReference type="Proteomes" id="UP000287651"/>
    </source>
</evidence>